<name>A0A6J4LTN3_9ACTN</name>
<keyword evidence="1" id="KW-0812">Transmembrane</keyword>
<proteinExistence type="predicted"/>
<gene>
    <name evidence="2" type="ORF">AVDCRST_MAG07-2398</name>
</gene>
<accession>A0A6J4LTN3</accession>
<dbReference type="EMBL" id="CADCUB010000117">
    <property type="protein sequence ID" value="CAA9341518.1"/>
    <property type="molecule type" value="Genomic_DNA"/>
</dbReference>
<protein>
    <submittedName>
        <fullName evidence="2">Uncharacterized protein</fullName>
    </submittedName>
</protein>
<organism evidence="2">
    <name type="scientific">uncultured Frankineae bacterium</name>
    <dbReference type="NCBI Taxonomy" id="437475"/>
    <lineage>
        <taxon>Bacteria</taxon>
        <taxon>Bacillati</taxon>
        <taxon>Actinomycetota</taxon>
        <taxon>Actinomycetes</taxon>
        <taxon>Frankiales</taxon>
        <taxon>environmental samples</taxon>
    </lineage>
</organism>
<reference evidence="2" key="1">
    <citation type="submission" date="2020-02" db="EMBL/GenBank/DDBJ databases">
        <authorList>
            <person name="Meier V. D."/>
        </authorList>
    </citation>
    <scope>NUCLEOTIDE SEQUENCE</scope>
    <source>
        <strain evidence="2">AVDCRST_MAG07</strain>
    </source>
</reference>
<evidence type="ECO:0000256" key="1">
    <source>
        <dbReference type="SAM" id="Phobius"/>
    </source>
</evidence>
<evidence type="ECO:0000313" key="2">
    <source>
        <dbReference type="EMBL" id="CAA9341518.1"/>
    </source>
</evidence>
<keyword evidence="1" id="KW-1133">Transmembrane helix</keyword>
<dbReference type="AlphaFoldDB" id="A0A6J4LTN3"/>
<sequence>MADELVDDAAERSRRLGALAVGLLVLVLGGGAALRSTLPPPPLAVDLADLSGSTLAGDSFVRVNLSLRASGARDVGDARLTMAGATSRGQHPSRFDGDGRMTVQVDLTPACARLADGIGPGRLDLSLHDAQGRARQVRVAVPAEGSLDRLLRYRCR</sequence>
<keyword evidence="1" id="KW-0472">Membrane</keyword>
<feature type="transmembrane region" description="Helical" evidence="1">
    <location>
        <begin position="16"/>
        <end position="34"/>
    </location>
</feature>